<feature type="region of interest" description="Disordered" evidence="6">
    <location>
        <begin position="260"/>
        <end position="289"/>
    </location>
</feature>
<evidence type="ECO:0000256" key="4">
    <source>
        <dbReference type="ARBA" id="ARBA00023098"/>
    </source>
</evidence>
<keyword evidence="3" id="KW-0808">Transferase</keyword>
<reference evidence="8" key="2">
    <citation type="submission" date="2023-01" db="EMBL/GenBank/DDBJ databases">
        <authorList>
            <person name="Sun Q."/>
            <person name="Evtushenko L."/>
        </authorList>
    </citation>
    <scope>NUCLEOTIDE SEQUENCE</scope>
    <source>
        <strain evidence="8">VKM B-2748</strain>
    </source>
</reference>
<evidence type="ECO:0000256" key="2">
    <source>
        <dbReference type="ARBA" id="ARBA00022516"/>
    </source>
</evidence>
<dbReference type="InterPro" id="IPR002123">
    <property type="entry name" value="Plipid/glycerol_acylTrfase"/>
</dbReference>
<evidence type="ECO:0000256" key="3">
    <source>
        <dbReference type="ARBA" id="ARBA00022679"/>
    </source>
</evidence>
<dbReference type="AlphaFoldDB" id="A0A9W6N8M6"/>
<dbReference type="Pfam" id="PF01553">
    <property type="entry name" value="Acyltransferase"/>
    <property type="match status" value="1"/>
</dbReference>
<accession>A0A9W6N8M6</accession>
<dbReference type="SUPFAM" id="SSF69593">
    <property type="entry name" value="Glycerol-3-phosphate (1)-acyltransferase"/>
    <property type="match status" value="1"/>
</dbReference>
<evidence type="ECO:0000313" key="8">
    <source>
        <dbReference type="EMBL" id="GLK81552.1"/>
    </source>
</evidence>
<reference evidence="8" key="1">
    <citation type="journal article" date="2014" name="Int. J. Syst. Evol. Microbiol.">
        <title>Complete genome sequence of Corynebacterium casei LMG S-19264T (=DSM 44701T), isolated from a smear-ripened cheese.</title>
        <authorList>
            <consortium name="US DOE Joint Genome Institute (JGI-PGF)"/>
            <person name="Walter F."/>
            <person name="Albersmeier A."/>
            <person name="Kalinowski J."/>
            <person name="Ruckert C."/>
        </authorList>
    </citation>
    <scope>NUCLEOTIDE SEQUENCE</scope>
    <source>
        <strain evidence="8">VKM B-2748</strain>
    </source>
</reference>
<comment type="pathway">
    <text evidence="1">Lipid metabolism.</text>
</comment>
<dbReference type="GO" id="GO:0003841">
    <property type="term" value="F:1-acylglycerol-3-phosphate O-acyltransferase activity"/>
    <property type="evidence" value="ECO:0007669"/>
    <property type="project" value="TreeGrafter"/>
</dbReference>
<gene>
    <name evidence="8" type="ORF">GCM10008174_32930</name>
</gene>
<proteinExistence type="predicted"/>
<evidence type="ECO:0000259" key="7">
    <source>
        <dbReference type="SMART" id="SM00563"/>
    </source>
</evidence>
<dbReference type="EMBL" id="BSFL01000004">
    <property type="protein sequence ID" value="GLK81552.1"/>
    <property type="molecule type" value="Genomic_DNA"/>
</dbReference>
<evidence type="ECO:0000256" key="1">
    <source>
        <dbReference type="ARBA" id="ARBA00005189"/>
    </source>
</evidence>
<keyword evidence="2" id="KW-0444">Lipid biosynthesis</keyword>
<dbReference type="GO" id="GO:0006654">
    <property type="term" value="P:phosphatidic acid biosynthetic process"/>
    <property type="evidence" value="ECO:0007669"/>
    <property type="project" value="TreeGrafter"/>
</dbReference>
<dbReference type="PANTHER" id="PTHR10434">
    <property type="entry name" value="1-ACYL-SN-GLYCEROL-3-PHOSPHATE ACYLTRANSFERASE"/>
    <property type="match status" value="1"/>
</dbReference>
<dbReference type="CDD" id="cd07989">
    <property type="entry name" value="LPLAT_AGPAT-like"/>
    <property type="match status" value="1"/>
</dbReference>
<evidence type="ECO:0000256" key="5">
    <source>
        <dbReference type="ARBA" id="ARBA00023315"/>
    </source>
</evidence>
<sequence length="289" mass="30589">MALKAMRAAASVAALAGAAAVGVPAQLLALKAGLGDGGAIPMLFHRYALRVIGVRRRVVGRPADARPLLITANHASWLDIVVLGAIAPVSFVAKSEIADWPLFGLFSKLQRSIFVDRSRRTATRAVSREMAERMTSGHPVVLFGEGTSSDGNRVLPFRSALLGAAGKAIAEGGAEAVYVQPVSIAYTHRNGLPLGLRTRPAVAWYGDIEILPHMWSILRDGAIDVTVTFGEPIRVDGAADRKAVARQAEREVRRMTAEALRGGAREIATPEPAPEDPDVTLATQPSPSA</sequence>
<organism evidence="8 9">
    <name type="scientific">Methylopila turkensis</name>
    <dbReference type="NCBI Taxonomy" id="1437816"/>
    <lineage>
        <taxon>Bacteria</taxon>
        <taxon>Pseudomonadati</taxon>
        <taxon>Pseudomonadota</taxon>
        <taxon>Alphaproteobacteria</taxon>
        <taxon>Hyphomicrobiales</taxon>
        <taxon>Methylopilaceae</taxon>
        <taxon>Methylopila</taxon>
    </lineage>
</organism>
<dbReference type="RefSeq" id="WP_271202035.1">
    <property type="nucleotide sequence ID" value="NZ_BSFL01000004.1"/>
</dbReference>
<comment type="caution">
    <text evidence="8">The sequence shown here is derived from an EMBL/GenBank/DDBJ whole genome shotgun (WGS) entry which is preliminary data.</text>
</comment>
<evidence type="ECO:0000256" key="6">
    <source>
        <dbReference type="SAM" id="MobiDB-lite"/>
    </source>
</evidence>
<keyword evidence="5 8" id="KW-0012">Acyltransferase</keyword>
<name>A0A9W6N8M6_9HYPH</name>
<protein>
    <submittedName>
        <fullName evidence="8">1-acyl-sn-glycerol-3-phosphate acyltransferase</fullName>
    </submittedName>
</protein>
<dbReference type="PANTHER" id="PTHR10434:SF64">
    <property type="entry name" value="1-ACYL-SN-GLYCEROL-3-PHOSPHATE ACYLTRANSFERASE-RELATED"/>
    <property type="match status" value="1"/>
</dbReference>
<keyword evidence="4" id="KW-0443">Lipid metabolism</keyword>
<dbReference type="Proteomes" id="UP001143309">
    <property type="component" value="Unassembled WGS sequence"/>
</dbReference>
<dbReference type="SMART" id="SM00563">
    <property type="entry name" value="PlsC"/>
    <property type="match status" value="1"/>
</dbReference>
<keyword evidence="9" id="KW-1185">Reference proteome</keyword>
<feature type="domain" description="Phospholipid/glycerol acyltransferase" evidence="7">
    <location>
        <begin position="68"/>
        <end position="187"/>
    </location>
</feature>
<evidence type="ECO:0000313" key="9">
    <source>
        <dbReference type="Proteomes" id="UP001143309"/>
    </source>
</evidence>